<dbReference type="Proteomes" id="UP000610760">
    <property type="component" value="Unassembled WGS sequence"/>
</dbReference>
<sequence>MGTFYENNPELRDYFESLPIAVKNRILEARIPIYTVEQLQKAAESMQSPSGENQYF</sequence>
<accession>A0A926I7F4</accession>
<name>A0A926I7F4_9FIRM</name>
<gene>
    <name evidence="1" type="ORF">H8710_07245</name>
</gene>
<reference evidence="1" key="1">
    <citation type="submission" date="2020-08" db="EMBL/GenBank/DDBJ databases">
        <title>Genome public.</title>
        <authorList>
            <person name="Liu C."/>
            <person name="Sun Q."/>
        </authorList>
    </citation>
    <scope>NUCLEOTIDE SEQUENCE</scope>
    <source>
        <strain evidence="1">NSJ-33</strain>
    </source>
</reference>
<dbReference type="RefSeq" id="WP_249294844.1">
    <property type="nucleotide sequence ID" value="NZ_JACRSV010000002.1"/>
</dbReference>
<organism evidence="1 2">
    <name type="scientific">Fumia xinanensis</name>
    <dbReference type="NCBI Taxonomy" id="2763659"/>
    <lineage>
        <taxon>Bacteria</taxon>
        <taxon>Bacillati</taxon>
        <taxon>Bacillota</taxon>
        <taxon>Clostridia</taxon>
        <taxon>Eubacteriales</taxon>
        <taxon>Oscillospiraceae</taxon>
        <taxon>Fumia</taxon>
    </lineage>
</organism>
<proteinExistence type="predicted"/>
<dbReference type="AlphaFoldDB" id="A0A926I7F4"/>
<comment type="caution">
    <text evidence="1">The sequence shown here is derived from an EMBL/GenBank/DDBJ whole genome shotgun (WGS) entry which is preliminary data.</text>
</comment>
<evidence type="ECO:0000313" key="1">
    <source>
        <dbReference type="EMBL" id="MBC8559861.1"/>
    </source>
</evidence>
<protein>
    <submittedName>
        <fullName evidence="1">Uncharacterized protein</fullName>
    </submittedName>
</protein>
<evidence type="ECO:0000313" key="2">
    <source>
        <dbReference type="Proteomes" id="UP000610760"/>
    </source>
</evidence>
<dbReference type="EMBL" id="JACRSV010000002">
    <property type="protein sequence ID" value="MBC8559861.1"/>
    <property type="molecule type" value="Genomic_DNA"/>
</dbReference>
<keyword evidence="2" id="KW-1185">Reference proteome</keyword>